<evidence type="ECO:0000313" key="3">
    <source>
        <dbReference type="Proteomes" id="UP000092021"/>
    </source>
</evidence>
<organism evidence="2 3">
    <name type="scientific">Rothia kristinae</name>
    <dbReference type="NCBI Taxonomy" id="37923"/>
    <lineage>
        <taxon>Bacteria</taxon>
        <taxon>Bacillati</taxon>
        <taxon>Actinomycetota</taxon>
        <taxon>Actinomycetes</taxon>
        <taxon>Micrococcales</taxon>
        <taxon>Micrococcaceae</taxon>
        <taxon>Rothia</taxon>
    </lineage>
</organism>
<evidence type="ECO:0000256" key="1">
    <source>
        <dbReference type="SAM" id="MobiDB-lite"/>
    </source>
</evidence>
<dbReference type="AlphaFoldDB" id="A0A657IUJ2"/>
<proteinExistence type="predicted"/>
<name>A0A657IUJ2_9MICC</name>
<evidence type="ECO:0008006" key="4">
    <source>
        <dbReference type="Google" id="ProtNLM"/>
    </source>
</evidence>
<feature type="region of interest" description="Disordered" evidence="1">
    <location>
        <begin position="1"/>
        <end position="22"/>
    </location>
</feature>
<accession>A0A657IUJ2</accession>
<comment type="caution">
    <text evidence="2">The sequence shown here is derived from an EMBL/GenBank/DDBJ whole genome shotgun (WGS) entry which is preliminary data.</text>
</comment>
<dbReference type="EMBL" id="LWGZ01001087">
    <property type="protein sequence ID" value="OAX53063.1"/>
    <property type="molecule type" value="Genomic_DNA"/>
</dbReference>
<gene>
    <name evidence="2" type="ORF">A5N15_12090</name>
</gene>
<dbReference type="Proteomes" id="UP000092021">
    <property type="component" value="Unassembled WGS sequence"/>
</dbReference>
<reference evidence="2 3" key="1">
    <citation type="submission" date="2016-04" db="EMBL/GenBank/DDBJ databases">
        <title>Identification of putative biosynthetic pathways for the production of bioactive secondary metabolites by the marine actinomycete Kocuria kristinae RUTW2-3.</title>
        <authorList>
            <person name="Waterworth S.C."/>
            <person name="Walmsley T.A."/>
            <person name="Matongo T."/>
            <person name="Davies-Coleman M.T."/>
            <person name="Dorrington R.A."/>
        </authorList>
    </citation>
    <scope>NUCLEOTIDE SEQUENCE [LARGE SCALE GENOMIC DNA]</scope>
    <source>
        <strain evidence="2 3">RUTW4-5</strain>
    </source>
</reference>
<feature type="compositionally biased region" description="Low complexity" evidence="1">
    <location>
        <begin position="1"/>
        <end position="13"/>
    </location>
</feature>
<sequence length="69" mass="7103">MTTESTTAESTTAQTDASRWGELAGVTLSKGHGTGNDFLLLTDPEGSLELEGTWWPPCATGTGGSARMG</sequence>
<protein>
    <recommendedName>
        <fullName evidence="4">Diaminopimelate epimerase</fullName>
    </recommendedName>
</protein>
<evidence type="ECO:0000313" key="2">
    <source>
        <dbReference type="EMBL" id="OAX53063.1"/>
    </source>
</evidence>